<proteinExistence type="predicted"/>
<reference evidence="1 2" key="1">
    <citation type="submission" date="2019-02" db="EMBL/GenBank/DDBJ databases">
        <title>Shewanella sp. D4-2 isolated from Dokdo Island.</title>
        <authorList>
            <person name="Baek K."/>
        </authorList>
    </citation>
    <scope>NUCLEOTIDE SEQUENCE [LARGE SCALE GENOMIC DNA]</scope>
    <source>
        <strain evidence="1 2">D4-2</strain>
    </source>
</reference>
<gene>
    <name evidence="1" type="ORF">EXU30_09910</name>
</gene>
<dbReference type="RefSeq" id="WP_130599631.1">
    <property type="nucleotide sequence ID" value="NZ_CP036200.1"/>
</dbReference>
<dbReference type="EMBL" id="CP036200">
    <property type="protein sequence ID" value="QBF82972.1"/>
    <property type="molecule type" value="Genomic_DNA"/>
</dbReference>
<evidence type="ECO:0000313" key="2">
    <source>
        <dbReference type="Proteomes" id="UP000291106"/>
    </source>
</evidence>
<dbReference type="KEGG" id="smai:EXU30_09910"/>
<sequence>MTTKLSANAKAELGTLLVNSSELVDLLSLLPKEHLKDYPLLQKELVSKHPHVKDFNKAIKDKQFTKEEYLDRILARLDGFAYDMAVSSNLDYLIERVKLLVGADIDKIDEMTLNEIGADILQRVLIDLSTQVRKHVQPKADHPFMAERGRIDHVFWRHADKAYNAYKEGYTTQAALDAWCQLNLNTRCPQSFIRWMKAYGDPTEISDWQEYIRLSK</sequence>
<accession>A0A411PHW7</accession>
<evidence type="ECO:0000313" key="1">
    <source>
        <dbReference type="EMBL" id="QBF82972.1"/>
    </source>
</evidence>
<keyword evidence="2" id="KW-1185">Reference proteome</keyword>
<dbReference type="AlphaFoldDB" id="A0A411PHW7"/>
<dbReference type="Proteomes" id="UP000291106">
    <property type="component" value="Chromosome"/>
</dbReference>
<organism evidence="1 2">
    <name type="scientific">Shewanella maritima</name>
    <dbReference type="NCBI Taxonomy" id="2520507"/>
    <lineage>
        <taxon>Bacteria</taxon>
        <taxon>Pseudomonadati</taxon>
        <taxon>Pseudomonadota</taxon>
        <taxon>Gammaproteobacteria</taxon>
        <taxon>Alteromonadales</taxon>
        <taxon>Shewanellaceae</taxon>
        <taxon>Shewanella</taxon>
    </lineage>
</organism>
<protein>
    <submittedName>
        <fullName evidence="1">Uncharacterized protein</fullName>
    </submittedName>
</protein>
<name>A0A411PHW7_9GAMM</name>
<dbReference type="OrthoDB" id="5829829at2"/>